<keyword evidence="3" id="KW-1185">Reference proteome</keyword>
<reference evidence="2 3" key="1">
    <citation type="submission" date="2019-06" db="EMBL/GenBank/DDBJ databases">
        <title>A novel bacterium of genus Pontibacter, isolated from marine sediment.</title>
        <authorList>
            <person name="Huang H."/>
            <person name="Mo K."/>
            <person name="Hu Y."/>
        </authorList>
    </citation>
    <scope>NUCLEOTIDE SEQUENCE [LARGE SCALE GENOMIC DNA]</scope>
    <source>
        <strain evidence="2 3">HB172049</strain>
    </source>
</reference>
<evidence type="ECO:0000313" key="3">
    <source>
        <dbReference type="Proteomes" id="UP000316727"/>
    </source>
</evidence>
<feature type="chain" id="PRO_5021291487" evidence="1">
    <location>
        <begin position="25"/>
        <end position="73"/>
    </location>
</feature>
<feature type="signal peptide" evidence="1">
    <location>
        <begin position="1"/>
        <end position="24"/>
    </location>
</feature>
<name>A0A501W460_9BACT</name>
<organism evidence="2 3">
    <name type="scientific">Pontibacter mangrovi</name>
    <dbReference type="NCBI Taxonomy" id="2589816"/>
    <lineage>
        <taxon>Bacteria</taxon>
        <taxon>Pseudomonadati</taxon>
        <taxon>Bacteroidota</taxon>
        <taxon>Cytophagia</taxon>
        <taxon>Cytophagales</taxon>
        <taxon>Hymenobacteraceae</taxon>
        <taxon>Pontibacter</taxon>
    </lineage>
</organism>
<proteinExistence type="predicted"/>
<dbReference type="EMBL" id="VFRQ01000005">
    <property type="protein sequence ID" value="TPE44078.1"/>
    <property type="molecule type" value="Genomic_DNA"/>
</dbReference>
<sequence>MAKVLAIALLLLVGSASYNAPAEAASAGGPKLKGLFQKKGKGHFKKPKKTKYYHAAAKKHRKALWHKRTPMTP</sequence>
<dbReference type="AlphaFoldDB" id="A0A501W460"/>
<keyword evidence="1" id="KW-0732">Signal</keyword>
<accession>A0A501W460</accession>
<protein>
    <submittedName>
        <fullName evidence="2">Uncharacterized protein</fullName>
    </submittedName>
</protein>
<evidence type="ECO:0000313" key="2">
    <source>
        <dbReference type="EMBL" id="TPE44078.1"/>
    </source>
</evidence>
<gene>
    <name evidence="2" type="ORF">FJM65_11715</name>
</gene>
<comment type="caution">
    <text evidence="2">The sequence shown here is derived from an EMBL/GenBank/DDBJ whole genome shotgun (WGS) entry which is preliminary data.</text>
</comment>
<dbReference type="RefSeq" id="WP_140621702.1">
    <property type="nucleotide sequence ID" value="NZ_VFRQ01000005.1"/>
</dbReference>
<evidence type="ECO:0000256" key="1">
    <source>
        <dbReference type="SAM" id="SignalP"/>
    </source>
</evidence>
<dbReference type="Proteomes" id="UP000316727">
    <property type="component" value="Unassembled WGS sequence"/>
</dbReference>